<comment type="similarity">
    <text evidence="2">Belongs to the bacterial solute-binding protein 2 family.</text>
</comment>
<gene>
    <name evidence="6" type="ORF">FHX33_002707</name>
</gene>
<dbReference type="RefSeq" id="WP_021757297.1">
    <property type="nucleotide sequence ID" value="NZ_JACHVP010000003.1"/>
</dbReference>
<protein>
    <submittedName>
        <fullName evidence="6">ABC-type sugar transport system substrate-binding protein</fullName>
    </submittedName>
</protein>
<dbReference type="AlphaFoldDB" id="A0A7W4UXU9"/>
<dbReference type="Proteomes" id="UP000538196">
    <property type="component" value="Unassembled WGS sequence"/>
</dbReference>
<dbReference type="EMBL" id="JACHVP010000003">
    <property type="protein sequence ID" value="MBB2967937.1"/>
    <property type="molecule type" value="Genomic_DNA"/>
</dbReference>
<dbReference type="PANTHER" id="PTHR46847">
    <property type="entry name" value="D-ALLOSE-BINDING PERIPLASMIC PROTEIN-RELATED"/>
    <property type="match status" value="1"/>
</dbReference>
<comment type="subcellular location">
    <subcellularLocation>
        <location evidence="1">Cell envelope</location>
    </subcellularLocation>
</comment>
<keyword evidence="7" id="KW-1185">Reference proteome</keyword>
<feature type="chain" id="PRO_5038538890" evidence="4">
    <location>
        <begin position="26"/>
        <end position="329"/>
    </location>
</feature>
<dbReference type="CDD" id="cd01536">
    <property type="entry name" value="PBP1_ABC_sugar_binding-like"/>
    <property type="match status" value="1"/>
</dbReference>
<keyword evidence="3 4" id="KW-0732">Signal</keyword>
<name>A0A7W4UXU9_LEIAQ</name>
<dbReference type="InterPro" id="IPR025997">
    <property type="entry name" value="SBP_2_dom"/>
</dbReference>
<sequence>MSTKKSLSRPLALASGAIIALAALAACSAGGAGSADGGLTIGHSYQNLDNQFFSDELAAEKSLGKTQGVTIVDTQASDNPATQLDNVNTLIARGVDILAIDAIDPQAIVPALDAAKAANIPVISLIAKPASGEYRSLIYLDSVKDGFNACTALAKALNGKGKVINLTGPLQILAAKERAEGCDQALKKFPDITVVAEVNTDYTLRDAEQKMTDTLQAKGEVDGVFGGNDDVALGAIRAMVSAGQDPTKKVIIGVDGTEAALQAICKGQMYQTMATFPKAEAEIVLKTAKDIKAGKDVPKKVLFPAEPVNRDNLTDMAKKAGVTLSGCVS</sequence>
<dbReference type="InterPro" id="IPR028082">
    <property type="entry name" value="Peripla_BP_I"/>
</dbReference>
<dbReference type="PANTHER" id="PTHR46847:SF1">
    <property type="entry name" value="D-ALLOSE-BINDING PERIPLASMIC PROTEIN-RELATED"/>
    <property type="match status" value="1"/>
</dbReference>
<dbReference type="SUPFAM" id="SSF53822">
    <property type="entry name" value="Periplasmic binding protein-like I"/>
    <property type="match status" value="1"/>
</dbReference>
<accession>A0A7W4UXU9</accession>
<evidence type="ECO:0000313" key="6">
    <source>
        <dbReference type="EMBL" id="MBB2967937.1"/>
    </source>
</evidence>
<evidence type="ECO:0000256" key="3">
    <source>
        <dbReference type="ARBA" id="ARBA00022729"/>
    </source>
</evidence>
<proteinExistence type="inferred from homology"/>
<evidence type="ECO:0000256" key="1">
    <source>
        <dbReference type="ARBA" id="ARBA00004196"/>
    </source>
</evidence>
<evidence type="ECO:0000259" key="5">
    <source>
        <dbReference type="Pfam" id="PF13407"/>
    </source>
</evidence>
<dbReference type="Pfam" id="PF13407">
    <property type="entry name" value="Peripla_BP_4"/>
    <property type="match status" value="1"/>
</dbReference>
<organism evidence="6 7">
    <name type="scientific">Leifsonia aquatica</name>
    <name type="common">Corynebacterium aquaticum</name>
    <dbReference type="NCBI Taxonomy" id="144185"/>
    <lineage>
        <taxon>Bacteria</taxon>
        <taxon>Bacillati</taxon>
        <taxon>Actinomycetota</taxon>
        <taxon>Actinomycetes</taxon>
        <taxon>Micrococcales</taxon>
        <taxon>Microbacteriaceae</taxon>
        <taxon>Leifsonia</taxon>
    </lineage>
</organism>
<keyword evidence="6" id="KW-0813">Transport</keyword>
<dbReference type="GO" id="GO:0030313">
    <property type="term" value="C:cell envelope"/>
    <property type="evidence" value="ECO:0007669"/>
    <property type="project" value="UniProtKB-SubCell"/>
</dbReference>
<evidence type="ECO:0000313" key="7">
    <source>
        <dbReference type="Proteomes" id="UP000538196"/>
    </source>
</evidence>
<feature type="domain" description="Periplasmic binding protein" evidence="5">
    <location>
        <begin position="41"/>
        <end position="295"/>
    </location>
</feature>
<evidence type="ECO:0000256" key="4">
    <source>
        <dbReference type="SAM" id="SignalP"/>
    </source>
</evidence>
<dbReference type="GO" id="GO:0030246">
    <property type="term" value="F:carbohydrate binding"/>
    <property type="evidence" value="ECO:0007669"/>
    <property type="project" value="UniProtKB-ARBA"/>
</dbReference>
<feature type="signal peptide" evidence="4">
    <location>
        <begin position="1"/>
        <end position="25"/>
    </location>
</feature>
<evidence type="ECO:0000256" key="2">
    <source>
        <dbReference type="ARBA" id="ARBA00007639"/>
    </source>
</evidence>
<comment type="caution">
    <text evidence="6">The sequence shown here is derived from an EMBL/GenBank/DDBJ whole genome shotgun (WGS) entry which is preliminary data.</text>
</comment>
<dbReference type="Gene3D" id="3.40.50.2300">
    <property type="match status" value="2"/>
</dbReference>
<dbReference type="PROSITE" id="PS51257">
    <property type="entry name" value="PROKAR_LIPOPROTEIN"/>
    <property type="match status" value="1"/>
</dbReference>
<keyword evidence="6" id="KW-0762">Sugar transport</keyword>
<reference evidence="6 7" key="1">
    <citation type="submission" date="2020-08" db="EMBL/GenBank/DDBJ databases">
        <title>Sequencing the genomes of 1000 actinobacteria strains.</title>
        <authorList>
            <person name="Klenk H.-P."/>
        </authorList>
    </citation>
    <scope>NUCLEOTIDE SEQUENCE [LARGE SCALE GENOMIC DNA]</scope>
    <source>
        <strain evidence="6 7">DSM 20146</strain>
    </source>
</reference>